<comment type="caution">
    <text evidence="2">The sequence shown here is derived from an EMBL/GenBank/DDBJ whole genome shotgun (WGS) entry which is preliminary data.</text>
</comment>
<reference evidence="2 3" key="1">
    <citation type="submission" date="2023-02" db="EMBL/GenBank/DDBJ databases">
        <title>Dictyobacter halimunensis sp. nov., a new member of the class Ktedonobacteria from forest soil in a geothermal area.</title>
        <authorList>
            <person name="Rachmania M.K."/>
            <person name="Ningsih F."/>
            <person name="Sakai Y."/>
            <person name="Yabe S."/>
            <person name="Yokota A."/>
            <person name="Sjamsuridzal W."/>
        </authorList>
    </citation>
    <scope>NUCLEOTIDE SEQUENCE [LARGE SCALE GENOMIC DNA]</scope>
    <source>
        <strain evidence="2 3">S3.2.2.5</strain>
    </source>
</reference>
<keyword evidence="3" id="KW-1185">Reference proteome</keyword>
<protein>
    <submittedName>
        <fullName evidence="2">Uncharacterized protein</fullName>
    </submittedName>
</protein>
<feature type="region of interest" description="Disordered" evidence="1">
    <location>
        <begin position="1"/>
        <end position="21"/>
    </location>
</feature>
<accession>A0ABQ6G7U3</accession>
<dbReference type="Proteomes" id="UP001344906">
    <property type="component" value="Unassembled WGS sequence"/>
</dbReference>
<evidence type="ECO:0000313" key="2">
    <source>
        <dbReference type="EMBL" id="GLV61159.1"/>
    </source>
</evidence>
<evidence type="ECO:0000313" key="3">
    <source>
        <dbReference type="Proteomes" id="UP001344906"/>
    </source>
</evidence>
<proteinExistence type="predicted"/>
<organism evidence="2 3">
    <name type="scientific">Dictyobacter halimunensis</name>
    <dbReference type="NCBI Taxonomy" id="3026934"/>
    <lineage>
        <taxon>Bacteria</taxon>
        <taxon>Bacillati</taxon>
        <taxon>Chloroflexota</taxon>
        <taxon>Ktedonobacteria</taxon>
        <taxon>Ktedonobacterales</taxon>
        <taxon>Dictyobacteraceae</taxon>
        <taxon>Dictyobacter</taxon>
    </lineage>
</organism>
<dbReference type="EMBL" id="BSRI01000003">
    <property type="protein sequence ID" value="GLV61159.1"/>
    <property type="molecule type" value="Genomic_DNA"/>
</dbReference>
<sequence>MHDLDQQREPEITITPGAEPDTYRLSASSSTVSLGISTQGLLDIANWVEHHRTQLRKDAGQDVIPYHVEFRTSRVTRADRKNPIYLIHAVSVQEAIGHALRQHGARTMKLVTVVDTVKEEIFCDVELQDEGSIAFVERHEKFLPQPPREGVIYPIKLAVSQETCHAAKHV</sequence>
<feature type="compositionally biased region" description="Basic and acidic residues" evidence="1">
    <location>
        <begin position="1"/>
        <end position="11"/>
    </location>
</feature>
<gene>
    <name evidence="2" type="ORF">KDH_79750</name>
</gene>
<dbReference type="RefSeq" id="WP_338258571.1">
    <property type="nucleotide sequence ID" value="NZ_BSRI01000003.1"/>
</dbReference>
<name>A0ABQ6G7U3_9CHLR</name>
<evidence type="ECO:0000256" key="1">
    <source>
        <dbReference type="SAM" id="MobiDB-lite"/>
    </source>
</evidence>